<keyword evidence="10" id="KW-1185">Reference proteome</keyword>
<dbReference type="PANTHER" id="PTHR43304">
    <property type="entry name" value="PHYTOCHROME-LIKE PROTEIN CPH1"/>
    <property type="match status" value="1"/>
</dbReference>
<dbReference type="SUPFAM" id="SSF55785">
    <property type="entry name" value="PYP-like sensor domain (PAS domain)"/>
    <property type="match status" value="3"/>
</dbReference>
<comment type="caution">
    <text evidence="9">The sequence shown here is derived from an EMBL/GenBank/DDBJ whole genome shotgun (WGS) entry which is preliminary data.</text>
</comment>
<reference evidence="9 10" key="1">
    <citation type="journal article" date="2013" name="Genome Announc.">
        <title>Draft Genome Sequence of Cesiribacter andamanensis Strain AMV16T, Isolated from a Soil Sample from a Mud Volcano in the Andaman Islands, India.</title>
        <authorList>
            <person name="Shivaji S."/>
            <person name="Ara S."/>
            <person name="Begum Z."/>
            <person name="Srinivas T.N."/>
            <person name="Singh A."/>
            <person name="Kumar Pinnaka A."/>
        </authorList>
    </citation>
    <scope>NUCLEOTIDE SEQUENCE [LARGE SCALE GENOMIC DNA]</scope>
    <source>
        <strain evidence="9 10">AMV16</strain>
    </source>
</reference>
<proteinExistence type="predicted"/>
<evidence type="ECO:0000313" key="9">
    <source>
        <dbReference type="EMBL" id="EMR02308.1"/>
    </source>
</evidence>
<name>M7N0W7_9BACT</name>
<dbReference type="Gene3D" id="1.10.287.130">
    <property type="match status" value="1"/>
</dbReference>
<dbReference type="CDD" id="cd00082">
    <property type="entry name" value="HisKA"/>
    <property type="match status" value="1"/>
</dbReference>
<dbReference type="InterPro" id="IPR035965">
    <property type="entry name" value="PAS-like_dom_sf"/>
</dbReference>
<dbReference type="PANTHER" id="PTHR43304:SF1">
    <property type="entry name" value="PAC DOMAIN-CONTAINING PROTEIN"/>
    <property type="match status" value="1"/>
</dbReference>
<dbReference type="InterPro" id="IPR013655">
    <property type="entry name" value="PAS_fold_3"/>
</dbReference>
<dbReference type="InterPro" id="IPR005467">
    <property type="entry name" value="His_kinase_dom"/>
</dbReference>
<feature type="domain" description="PAS" evidence="7">
    <location>
        <begin position="296"/>
        <end position="352"/>
    </location>
</feature>
<evidence type="ECO:0000256" key="2">
    <source>
        <dbReference type="ARBA" id="ARBA00012438"/>
    </source>
</evidence>
<dbReference type="SMART" id="SM00388">
    <property type="entry name" value="HisKA"/>
    <property type="match status" value="1"/>
</dbReference>
<dbReference type="Gene3D" id="2.10.70.100">
    <property type="match status" value="2"/>
</dbReference>
<dbReference type="OrthoDB" id="9124519at2"/>
<dbReference type="InterPro" id="IPR000014">
    <property type="entry name" value="PAS"/>
</dbReference>
<keyword evidence="5 9" id="KW-0418">Kinase</keyword>
<protein>
    <recommendedName>
        <fullName evidence="2">histidine kinase</fullName>
        <ecNumber evidence="2">2.7.13.3</ecNumber>
    </recommendedName>
</protein>
<dbReference type="eggNOG" id="COG2202">
    <property type="taxonomic scope" value="Bacteria"/>
</dbReference>
<dbReference type="InterPro" id="IPR004358">
    <property type="entry name" value="Sig_transdc_His_kin-like_C"/>
</dbReference>
<evidence type="ECO:0000256" key="3">
    <source>
        <dbReference type="ARBA" id="ARBA00022553"/>
    </source>
</evidence>
<dbReference type="RefSeq" id="WP_009195935.1">
    <property type="nucleotide sequence ID" value="NZ_AODQ01000063.1"/>
</dbReference>
<feature type="domain" description="PAC" evidence="8">
    <location>
        <begin position="355"/>
        <end position="407"/>
    </location>
</feature>
<keyword evidence="4 9" id="KW-0808">Transferase</keyword>
<evidence type="ECO:0000259" key="8">
    <source>
        <dbReference type="PROSITE" id="PS50113"/>
    </source>
</evidence>
<dbReference type="Pfam" id="PF08447">
    <property type="entry name" value="PAS_3"/>
    <property type="match status" value="3"/>
</dbReference>
<feature type="domain" description="PAC" evidence="8">
    <location>
        <begin position="98"/>
        <end position="151"/>
    </location>
</feature>
<dbReference type="InterPro" id="IPR036097">
    <property type="entry name" value="HisK_dim/P_sf"/>
</dbReference>
<dbReference type="SMART" id="SM00091">
    <property type="entry name" value="PAS"/>
    <property type="match status" value="4"/>
</dbReference>
<dbReference type="NCBIfam" id="TIGR00229">
    <property type="entry name" value="sensory_box"/>
    <property type="match status" value="3"/>
</dbReference>
<feature type="domain" description="PAC" evidence="8">
    <location>
        <begin position="227"/>
        <end position="279"/>
    </location>
</feature>
<dbReference type="InterPro" id="IPR001610">
    <property type="entry name" value="PAC"/>
</dbReference>
<dbReference type="Gene3D" id="3.30.565.10">
    <property type="entry name" value="Histidine kinase-like ATPase, C-terminal domain"/>
    <property type="match status" value="1"/>
</dbReference>
<dbReference type="Proteomes" id="UP000011910">
    <property type="component" value="Unassembled WGS sequence"/>
</dbReference>
<feature type="domain" description="PAS" evidence="7">
    <location>
        <begin position="19"/>
        <end position="78"/>
    </location>
</feature>
<dbReference type="Gene3D" id="3.30.450.20">
    <property type="entry name" value="PAS domain"/>
    <property type="match status" value="3"/>
</dbReference>
<dbReference type="InterPro" id="IPR036890">
    <property type="entry name" value="HATPase_C_sf"/>
</dbReference>
<dbReference type="PROSITE" id="PS50112">
    <property type="entry name" value="PAS"/>
    <property type="match status" value="2"/>
</dbReference>
<evidence type="ECO:0000259" key="7">
    <source>
        <dbReference type="PROSITE" id="PS50112"/>
    </source>
</evidence>
<dbReference type="CDD" id="cd00130">
    <property type="entry name" value="PAS"/>
    <property type="match status" value="3"/>
</dbReference>
<dbReference type="SUPFAM" id="SSF55874">
    <property type="entry name" value="ATPase domain of HSP90 chaperone/DNA topoisomerase II/histidine kinase"/>
    <property type="match status" value="1"/>
</dbReference>
<comment type="catalytic activity">
    <reaction evidence="1">
        <text>ATP + protein L-histidine = ADP + protein N-phospho-L-histidine.</text>
        <dbReference type="EC" id="2.7.13.3"/>
    </reaction>
</comment>
<dbReference type="STRING" id="1279009.ADICEAN_02545"/>
<evidence type="ECO:0000256" key="5">
    <source>
        <dbReference type="ARBA" id="ARBA00022777"/>
    </source>
</evidence>
<dbReference type="eggNOG" id="COG5000">
    <property type="taxonomic scope" value="Bacteria"/>
</dbReference>
<dbReference type="SMART" id="SM00387">
    <property type="entry name" value="HATPase_c"/>
    <property type="match status" value="1"/>
</dbReference>
<dbReference type="GO" id="GO:0000155">
    <property type="term" value="F:phosphorelay sensor kinase activity"/>
    <property type="evidence" value="ECO:0007669"/>
    <property type="project" value="InterPro"/>
</dbReference>
<evidence type="ECO:0000313" key="10">
    <source>
        <dbReference type="Proteomes" id="UP000011910"/>
    </source>
</evidence>
<evidence type="ECO:0000256" key="1">
    <source>
        <dbReference type="ARBA" id="ARBA00000085"/>
    </source>
</evidence>
<dbReference type="AlphaFoldDB" id="M7N0W7"/>
<dbReference type="PROSITE" id="PS50113">
    <property type="entry name" value="PAC"/>
    <property type="match status" value="3"/>
</dbReference>
<dbReference type="Pfam" id="PF02518">
    <property type="entry name" value="HATPase_c"/>
    <property type="match status" value="1"/>
</dbReference>
<dbReference type="EC" id="2.7.13.3" evidence="2"/>
<accession>M7N0W7</accession>
<dbReference type="Pfam" id="PF00512">
    <property type="entry name" value="HisKA"/>
    <property type="match status" value="1"/>
</dbReference>
<feature type="domain" description="Histidine kinase" evidence="6">
    <location>
        <begin position="420"/>
        <end position="631"/>
    </location>
</feature>
<dbReference type="PROSITE" id="PS50109">
    <property type="entry name" value="HIS_KIN"/>
    <property type="match status" value="1"/>
</dbReference>
<dbReference type="SMART" id="SM00086">
    <property type="entry name" value="PAC"/>
    <property type="match status" value="3"/>
</dbReference>
<dbReference type="SUPFAM" id="SSF47384">
    <property type="entry name" value="Homodimeric domain of signal transducing histidine kinase"/>
    <property type="match status" value="1"/>
</dbReference>
<dbReference type="PRINTS" id="PR00344">
    <property type="entry name" value="BCTRLSENSOR"/>
</dbReference>
<dbReference type="EMBL" id="AODQ01000063">
    <property type="protein sequence ID" value="EMR02308.1"/>
    <property type="molecule type" value="Genomic_DNA"/>
</dbReference>
<keyword evidence="3" id="KW-0597">Phosphoprotein</keyword>
<organism evidence="9 10">
    <name type="scientific">Cesiribacter andamanensis AMV16</name>
    <dbReference type="NCBI Taxonomy" id="1279009"/>
    <lineage>
        <taxon>Bacteria</taxon>
        <taxon>Pseudomonadati</taxon>
        <taxon>Bacteroidota</taxon>
        <taxon>Cytophagia</taxon>
        <taxon>Cytophagales</taxon>
        <taxon>Cesiribacteraceae</taxon>
        <taxon>Cesiribacter</taxon>
    </lineage>
</organism>
<sequence>MPRESIPLKNKRAEQLQESQHFLQQVVNNTPDLIFVLELETLDFVYLNKRVEQLLGRNASFLYEQGASLFRDFLHPEDYPRRMAHLQACKDLKDDDERSIDVRIKTAEGNWCWYRIRERVFARDKKGRVCQLLGLAQDIHKAKTATETLREEHRRFKDAQAIGHIGSFERSLSGNELHGSEEFFRLHGLPPHTGSITLDAYLQLVHPDDREALRAAIRQLELSGEPLQLVGRILRPDGSIRFVQRRAELERNRQGTPVRVWGTLQDISEQVAAQEKINASEALMREAEAIGRFGSYVVELQTGSIRFSDGMYQILGHPPQSFVPSMAFIDSLSHPDDIEPVRQILEAAAQNKQPYEYERRIYQPDGQLRYMHSQGKVILDAEGNALQLLGIVRDITEQKKIQQELIEAEKLSVKGSMARTLAHEVRGPAANVSLSMELLRQELGSLLLQKPETEVYFDIVAKSCHRINRFITDLINLSISEPFAFADTDLVSLTEEVLGQAQDRIFLKGVRVEKKTEAVPPISADRERLKIALLNLVVNALEAMDDQQGLLQLHICQLADSIQLTIRDNGCGMSPQQQEKIFDMYYTTKPSGTGVGLANVKAILQDHEARIEVESSPGKGTVFTVIFPLAQKA</sequence>
<dbReference type="InterPro" id="IPR052162">
    <property type="entry name" value="Sensor_kinase/Photoreceptor"/>
</dbReference>
<evidence type="ECO:0000259" key="6">
    <source>
        <dbReference type="PROSITE" id="PS50109"/>
    </source>
</evidence>
<dbReference type="InterPro" id="IPR003594">
    <property type="entry name" value="HATPase_dom"/>
</dbReference>
<dbReference type="InterPro" id="IPR000700">
    <property type="entry name" value="PAS-assoc_C"/>
</dbReference>
<evidence type="ECO:0000256" key="4">
    <source>
        <dbReference type="ARBA" id="ARBA00022679"/>
    </source>
</evidence>
<dbReference type="InterPro" id="IPR003661">
    <property type="entry name" value="HisK_dim/P_dom"/>
</dbReference>
<gene>
    <name evidence="9" type="primary">kinA_2</name>
    <name evidence="9" type="ORF">ADICEAN_02545</name>
</gene>